<dbReference type="SUPFAM" id="SSF81383">
    <property type="entry name" value="F-box domain"/>
    <property type="match status" value="1"/>
</dbReference>
<dbReference type="Pfam" id="PF24539">
    <property type="entry name" value="DUF7600"/>
    <property type="match status" value="1"/>
</dbReference>
<gene>
    <name evidence="2" type="ORF">BN869_000013280_1</name>
</gene>
<dbReference type="InterPro" id="IPR036047">
    <property type="entry name" value="F-box-like_dom_sf"/>
</dbReference>
<accession>A0A0B7KP68</accession>
<dbReference type="InterPro" id="IPR056021">
    <property type="entry name" value="DUF7600"/>
</dbReference>
<dbReference type="AlphaFoldDB" id="A0A0B7KP68"/>
<dbReference type="PROSITE" id="PS50181">
    <property type="entry name" value="FBOX"/>
    <property type="match status" value="1"/>
</dbReference>
<protein>
    <recommendedName>
        <fullName evidence="1">F-box domain-containing protein</fullName>
    </recommendedName>
</protein>
<evidence type="ECO:0000313" key="2">
    <source>
        <dbReference type="EMBL" id="CEO57222.1"/>
    </source>
</evidence>
<dbReference type="InterPro" id="IPR001810">
    <property type="entry name" value="F-box_dom"/>
</dbReference>
<evidence type="ECO:0000259" key="1">
    <source>
        <dbReference type="PROSITE" id="PS50181"/>
    </source>
</evidence>
<sequence>MNQKVSCVLCGAPIVEPEPEDPSRRWMCSFRALYTVWEDWSQPRISGIGRRSWRNVIPLDEAVARQAPSAIVDEVWLKVNLLMHHFDPALHVEWNPQTVWGFPLHDCCWHLLRSNDPEVPEYVVVQNLFDLCRSQPIQHKTMDWGHDYAGLLAYELAPTALCPGESAILRGRSLIGETQLPDPINIPELQSVLDQEGLELASDHSSQLVSSKISQDPFAIFPHEILVEILTNLDSADVVSLLIASRMFVSSGLPGPFWHSRFWPGKEFSHIFELGGQGSSAPRNWRRSYGLVKAINDNPALENRRRIWSLASRLNTLIRVRAQLKDCEGIPIGPSEGCENRKPHRWNRHMGSVSPLCNSFTRGSRALYYRKSLLEGWVKKITISVNRLNGKTYICGLSFVHQQGITRIGYHPVGRSGQQIDFHDTSPCRYSISGLEIARDPRGVRGIRILSHEDGWSEWVGDHANVPKKLITCERSCEGSVEPTITIIAGFDAMNMVLLRTDGAGAARLHDTRLWYPEIPSPCLYLRGAEHERLMEYRGTLPHSVCMFGGSDGAWLPHLTEVIVWGIDWSSLGETGNNTLVFGIEFKYNKGVDDGRDSIVLGHTSASYMATPYLSTRRVLINSAGGERITGIDVMYQDPDQMAGFVVYTSYGRIREFPPHCKHYIQVDAEDGCDSFSEELRPPSETCIVGLYSTLEHNEIGVTGSYDKILMDLGLICAKKV</sequence>
<dbReference type="EMBL" id="CDPU01000091">
    <property type="protein sequence ID" value="CEO57222.1"/>
    <property type="molecule type" value="Genomic_DNA"/>
</dbReference>
<organism evidence="2">
    <name type="scientific">Bionectria ochroleuca</name>
    <name type="common">Gliocladium roseum</name>
    <dbReference type="NCBI Taxonomy" id="29856"/>
    <lineage>
        <taxon>Eukaryota</taxon>
        <taxon>Fungi</taxon>
        <taxon>Dikarya</taxon>
        <taxon>Ascomycota</taxon>
        <taxon>Pezizomycotina</taxon>
        <taxon>Sordariomycetes</taxon>
        <taxon>Hypocreomycetidae</taxon>
        <taxon>Hypocreales</taxon>
        <taxon>Bionectriaceae</taxon>
        <taxon>Clonostachys</taxon>
    </lineage>
</organism>
<reference evidence="2" key="1">
    <citation type="submission" date="2015-01" db="EMBL/GenBank/DDBJ databases">
        <authorList>
            <person name="Durling Mikael"/>
        </authorList>
    </citation>
    <scope>NUCLEOTIDE SEQUENCE</scope>
</reference>
<proteinExistence type="predicted"/>
<feature type="domain" description="F-box" evidence="1">
    <location>
        <begin position="215"/>
        <end position="261"/>
    </location>
</feature>
<name>A0A0B7KP68_BIOOC</name>